<dbReference type="Proteomes" id="UP001162501">
    <property type="component" value="Chromosome 7"/>
</dbReference>
<accession>A0AC60A4F4</accession>
<protein>
    <submittedName>
        <fullName evidence="1">Uncharacterized protein</fullName>
    </submittedName>
</protein>
<sequence>MWFSYTGECGRGQSSSHQICLFFVRAFIMEGVSRGCEFSVPGGIQAESEYILPWKGRKTLEGRWVGQSVGGRQMLEEEAGILKAGPPYGGLSLLTEAPSPSCLCLLILIRFPFLAASNEVSRILAPNPRLLPQHSSRGKGGGNRRVSSISFLASLTEKNWIQRVLESVPRS</sequence>
<reference evidence="1" key="1">
    <citation type="submission" date="2023-05" db="EMBL/GenBank/DDBJ databases">
        <authorList>
            <consortium name="ELIXIR-Norway"/>
        </authorList>
    </citation>
    <scope>NUCLEOTIDE SEQUENCE</scope>
</reference>
<organism evidence="1 2">
    <name type="scientific">Rangifer tarandus platyrhynchus</name>
    <name type="common">Svalbard reindeer</name>
    <dbReference type="NCBI Taxonomy" id="3082113"/>
    <lineage>
        <taxon>Eukaryota</taxon>
        <taxon>Metazoa</taxon>
        <taxon>Chordata</taxon>
        <taxon>Craniata</taxon>
        <taxon>Vertebrata</taxon>
        <taxon>Euteleostomi</taxon>
        <taxon>Mammalia</taxon>
        <taxon>Eutheria</taxon>
        <taxon>Laurasiatheria</taxon>
        <taxon>Artiodactyla</taxon>
        <taxon>Ruminantia</taxon>
        <taxon>Pecora</taxon>
        <taxon>Cervidae</taxon>
        <taxon>Odocoileinae</taxon>
        <taxon>Rangifer</taxon>
    </lineage>
</organism>
<gene>
    <name evidence="1" type="ORF">MRATA1EN22A_LOCUS26562</name>
</gene>
<proteinExistence type="predicted"/>
<evidence type="ECO:0000313" key="1">
    <source>
        <dbReference type="EMBL" id="CAN0553574.1"/>
    </source>
</evidence>
<dbReference type="EMBL" id="OX596091">
    <property type="protein sequence ID" value="CAN0553574.1"/>
    <property type="molecule type" value="Genomic_DNA"/>
</dbReference>
<reference evidence="1" key="2">
    <citation type="submission" date="2025-03" db="EMBL/GenBank/DDBJ databases">
        <authorList>
            <consortium name="ELIXIR-Norway"/>
            <consortium name="Elixir Norway"/>
        </authorList>
    </citation>
    <scope>NUCLEOTIDE SEQUENCE</scope>
</reference>
<evidence type="ECO:0000313" key="2">
    <source>
        <dbReference type="Proteomes" id="UP001162501"/>
    </source>
</evidence>
<name>A0AC60A4F4_RANTA</name>